<reference evidence="3" key="2">
    <citation type="submission" date="2008-08" db="EMBL/GenBank/DDBJ databases">
        <authorList>
            <consortium name="Diatom Consortium"/>
            <person name="Grigoriev I."/>
            <person name="Grimwood J."/>
            <person name="Kuo A."/>
            <person name="Otillar R.P."/>
            <person name="Salamov A."/>
            <person name="Detter J.C."/>
            <person name="Lindquist E."/>
            <person name="Shapiro H."/>
            <person name="Lucas S."/>
            <person name="Glavina del Rio T."/>
            <person name="Pitluck S."/>
            <person name="Rokhsar D."/>
            <person name="Bowler C."/>
        </authorList>
    </citation>
    <scope>GENOME REANNOTATION</scope>
    <source>
        <strain evidence="3">CCAP 1055/1</strain>
    </source>
</reference>
<gene>
    <name evidence="2" type="ORF">PHATRDRAFT_46371</name>
</gene>
<dbReference type="GeneID" id="7201757"/>
<dbReference type="SMART" id="SM00248">
    <property type="entry name" value="ANK"/>
    <property type="match status" value="4"/>
</dbReference>
<dbReference type="Pfam" id="PF12796">
    <property type="entry name" value="Ank_2"/>
    <property type="match status" value="1"/>
</dbReference>
<sequence>MAKETTGEEETSPAVAADTATMVSLDIPSALSQDEWDDLVASIRQGSEYTLEDCQLELLEAARYDDIDVVKAILLVYPELIFFRDASHQNTALHMAAANGHTHIAQLLLHVYGNLATSTSNINVPNDSGNTPLHWAAMNGHTKVVNLLLQAPSASTTTTPTQPIVDVLQKNAFGRSALTEGFTSQNSDTVEALLAHESASEERLMQTSSNANNGKYNAEGTNATESSSVTHDFIFRVPSSESLNSAKTVIKVRELAMARTEDDTILCNSSGEDNTMNPEHDTTGLGVWAASLVTASWMAQQQRLEPQLFASKVVLELGAGCGVPGLVLAAAASHTAGTPLGDEEPYPAQIEGTLANGQMLTRPSKIYLTDFNGTTIDNMQYNLELNSFSKQRSDADWIESRHMNWQDPTTWPDERIDCLIGSDLIYQREMVPLLAQTIRGLLTKPNGFGRATGQSPRIAR</sequence>
<dbReference type="InterPro" id="IPR019410">
    <property type="entry name" value="Methyltransf_16"/>
</dbReference>
<feature type="repeat" description="ANK" evidence="1">
    <location>
        <begin position="88"/>
        <end position="120"/>
    </location>
</feature>
<organism evidence="2 3">
    <name type="scientific">Phaeodactylum tricornutum (strain CCAP 1055/1)</name>
    <dbReference type="NCBI Taxonomy" id="556484"/>
    <lineage>
        <taxon>Eukaryota</taxon>
        <taxon>Sar</taxon>
        <taxon>Stramenopiles</taxon>
        <taxon>Ochrophyta</taxon>
        <taxon>Bacillariophyta</taxon>
        <taxon>Bacillariophyceae</taxon>
        <taxon>Bacillariophycidae</taxon>
        <taxon>Naviculales</taxon>
        <taxon>Phaeodactylaceae</taxon>
        <taxon>Phaeodactylum</taxon>
    </lineage>
</organism>
<dbReference type="Pfam" id="PF10294">
    <property type="entry name" value="Methyltransf_16"/>
    <property type="match status" value="2"/>
</dbReference>
<dbReference type="PaxDb" id="2850-Phatr46371"/>
<evidence type="ECO:0000256" key="1">
    <source>
        <dbReference type="PROSITE-ProRule" id="PRU00023"/>
    </source>
</evidence>
<dbReference type="STRING" id="556484.B7G100"/>
<keyword evidence="1" id="KW-0040">ANK repeat</keyword>
<proteinExistence type="predicted"/>
<dbReference type="PROSITE" id="PS50297">
    <property type="entry name" value="ANK_REP_REGION"/>
    <property type="match status" value="2"/>
</dbReference>
<dbReference type="InterPro" id="IPR029063">
    <property type="entry name" value="SAM-dependent_MTases_sf"/>
</dbReference>
<dbReference type="HOGENOM" id="CLU_042736_0_0_1"/>
<dbReference type="eggNOG" id="KOG0504">
    <property type="taxonomic scope" value="Eukaryota"/>
</dbReference>
<dbReference type="PANTHER" id="PTHR14614">
    <property type="entry name" value="HEPATOCELLULAR CARCINOMA-ASSOCIATED ANTIGEN"/>
    <property type="match status" value="1"/>
</dbReference>
<protein>
    <submittedName>
        <fullName evidence="2">Uncharacterized protein</fullName>
    </submittedName>
</protein>
<evidence type="ECO:0000313" key="3">
    <source>
        <dbReference type="Proteomes" id="UP000000759"/>
    </source>
</evidence>
<accession>B7G100</accession>
<dbReference type="InterPro" id="IPR036770">
    <property type="entry name" value="Ankyrin_rpt-contain_sf"/>
</dbReference>
<keyword evidence="3" id="KW-1185">Reference proteome</keyword>
<dbReference type="SUPFAM" id="SSF53335">
    <property type="entry name" value="S-adenosyl-L-methionine-dependent methyltransferases"/>
    <property type="match status" value="1"/>
</dbReference>
<reference evidence="2 3" key="1">
    <citation type="journal article" date="2008" name="Nature">
        <title>The Phaeodactylum genome reveals the evolutionary history of diatom genomes.</title>
        <authorList>
            <person name="Bowler C."/>
            <person name="Allen A.E."/>
            <person name="Badger J.H."/>
            <person name="Grimwood J."/>
            <person name="Jabbari K."/>
            <person name="Kuo A."/>
            <person name="Maheswari U."/>
            <person name="Martens C."/>
            <person name="Maumus F."/>
            <person name="Otillar R.P."/>
            <person name="Rayko E."/>
            <person name="Salamov A."/>
            <person name="Vandepoele K."/>
            <person name="Beszteri B."/>
            <person name="Gruber A."/>
            <person name="Heijde M."/>
            <person name="Katinka M."/>
            <person name="Mock T."/>
            <person name="Valentin K."/>
            <person name="Verret F."/>
            <person name="Berges J.A."/>
            <person name="Brownlee C."/>
            <person name="Cadoret J.P."/>
            <person name="Chiovitti A."/>
            <person name="Choi C.J."/>
            <person name="Coesel S."/>
            <person name="De Martino A."/>
            <person name="Detter J.C."/>
            <person name="Durkin C."/>
            <person name="Falciatore A."/>
            <person name="Fournet J."/>
            <person name="Haruta M."/>
            <person name="Huysman M.J."/>
            <person name="Jenkins B.D."/>
            <person name="Jiroutova K."/>
            <person name="Jorgensen R.E."/>
            <person name="Joubert Y."/>
            <person name="Kaplan A."/>
            <person name="Kroger N."/>
            <person name="Kroth P.G."/>
            <person name="La Roche J."/>
            <person name="Lindquist E."/>
            <person name="Lommer M."/>
            <person name="Martin-Jezequel V."/>
            <person name="Lopez P.J."/>
            <person name="Lucas S."/>
            <person name="Mangogna M."/>
            <person name="McGinnis K."/>
            <person name="Medlin L.K."/>
            <person name="Montsant A."/>
            <person name="Oudot-Le Secq M.P."/>
            <person name="Napoli C."/>
            <person name="Obornik M."/>
            <person name="Parker M.S."/>
            <person name="Petit J.L."/>
            <person name="Porcel B.M."/>
            <person name="Poulsen N."/>
            <person name="Robison M."/>
            <person name="Rychlewski L."/>
            <person name="Rynearson T.A."/>
            <person name="Schmutz J."/>
            <person name="Shapiro H."/>
            <person name="Siaut M."/>
            <person name="Stanley M."/>
            <person name="Sussman M.R."/>
            <person name="Taylor A.R."/>
            <person name="Vardi A."/>
            <person name="von Dassow P."/>
            <person name="Vyverman W."/>
            <person name="Willis A."/>
            <person name="Wyrwicz L.S."/>
            <person name="Rokhsar D.S."/>
            <person name="Weissenbach J."/>
            <person name="Armbrust E.V."/>
            <person name="Green B.R."/>
            <person name="Van de Peer Y."/>
            <person name="Grigoriev I.V."/>
        </authorList>
    </citation>
    <scope>NUCLEOTIDE SEQUENCE [LARGE SCALE GENOMIC DNA]</scope>
    <source>
        <strain evidence="2 3">CCAP 1055/1</strain>
    </source>
</reference>
<feature type="repeat" description="ANK" evidence="1">
    <location>
        <begin position="128"/>
        <end position="150"/>
    </location>
</feature>
<dbReference type="Gene3D" id="3.40.50.150">
    <property type="entry name" value="Vaccinia Virus protein VP39"/>
    <property type="match status" value="1"/>
</dbReference>
<name>B7G100_PHATC</name>
<dbReference type="EMBL" id="CM000613">
    <property type="protein sequence ID" value="EEC47415.1"/>
    <property type="molecule type" value="Genomic_DNA"/>
</dbReference>
<dbReference type="OrthoDB" id="46564at2759"/>
<dbReference type="KEGG" id="pti:PHATRDRAFT_46371"/>
<evidence type="ECO:0000313" key="2">
    <source>
        <dbReference type="EMBL" id="EEC47415.1"/>
    </source>
</evidence>
<dbReference type="RefSeq" id="XP_002180763.1">
    <property type="nucleotide sequence ID" value="XM_002180727.1"/>
</dbReference>
<dbReference type="InParanoid" id="B7G100"/>
<dbReference type="InterPro" id="IPR002110">
    <property type="entry name" value="Ankyrin_rpt"/>
</dbReference>
<dbReference type="Gene3D" id="1.25.40.20">
    <property type="entry name" value="Ankyrin repeat-containing domain"/>
    <property type="match status" value="1"/>
</dbReference>
<dbReference type="PANTHER" id="PTHR14614:SF130">
    <property type="entry name" value="PROTEIN-LYSINE N-METHYLTRANSFERASE EEF2KMT"/>
    <property type="match status" value="1"/>
</dbReference>
<dbReference type="SUPFAM" id="SSF48403">
    <property type="entry name" value="Ankyrin repeat"/>
    <property type="match status" value="1"/>
</dbReference>
<dbReference type="AlphaFoldDB" id="B7G100"/>
<dbReference type="Proteomes" id="UP000000759">
    <property type="component" value="Chromosome 10"/>
</dbReference>
<dbReference type="PROSITE" id="PS50088">
    <property type="entry name" value="ANK_REPEAT"/>
    <property type="match status" value="2"/>
</dbReference>